<keyword evidence="5" id="KW-0862">Zinc</keyword>
<protein>
    <recommendedName>
        <fullName evidence="11">BED-type domain-containing protein</fullName>
    </recommendedName>
</protein>
<name>A0AAE1ILD8_9FABA</name>
<organism evidence="12 13">
    <name type="scientific">Acacia crassicarpa</name>
    <name type="common">northern wattle</name>
    <dbReference type="NCBI Taxonomy" id="499986"/>
    <lineage>
        <taxon>Eukaryota</taxon>
        <taxon>Viridiplantae</taxon>
        <taxon>Streptophyta</taxon>
        <taxon>Embryophyta</taxon>
        <taxon>Tracheophyta</taxon>
        <taxon>Spermatophyta</taxon>
        <taxon>Magnoliopsida</taxon>
        <taxon>eudicotyledons</taxon>
        <taxon>Gunneridae</taxon>
        <taxon>Pentapetalae</taxon>
        <taxon>rosids</taxon>
        <taxon>fabids</taxon>
        <taxon>Fabales</taxon>
        <taxon>Fabaceae</taxon>
        <taxon>Caesalpinioideae</taxon>
        <taxon>mimosoid clade</taxon>
        <taxon>Acacieae</taxon>
        <taxon>Acacia</taxon>
    </lineage>
</organism>
<dbReference type="SMART" id="SM00614">
    <property type="entry name" value="ZnF_BED"/>
    <property type="match status" value="1"/>
</dbReference>
<keyword evidence="9" id="KW-0539">Nucleus</keyword>
<feature type="domain" description="BED-type" evidence="11">
    <location>
        <begin position="32"/>
        <end position="92"/>
    </location>
</feature>
<evidence type="ECO:0000259" key="11">
    <source>
        <dbReference type="PROSITE" id="PS50808"/>
    </source>
</evidence>
<dbReference type="SUPFAM" id="SSF57667">
    <property type="entry name" value="beta-beta-alpha zinc fingers"/>
    <property type="match status" value="1"/>
</dbReference>
<dbReference type="PROSITE" id="PS50808">
    <property type="entry name" value="ZF_BED"/>
    <property type="match status" value="1"/>
</dbReference>
<dbReference type="GO" id="GO:0003677">
    <property type="term" value="F:DNA binding"/>
    <property type="evidence" value="ECO:0007669"/>
    <property type="project" value="UniProtKB-KW"/>
</dbReference>
<keyword evidence="3" id="KW-0479">Metal-binding</keyword>
<dbReference type="AlphaFoldDB" id="A0AAE1ILD8"/>
<comment type="caution">
    <text evidence="12">The sequence shown here is derived from an EMBL/GenBank/DDBJ whole genome shotgun (WGS) entry which is preliminary data.</text>
</comment>
<keyword evidence="4 10" id="KW-0863">Zinc-finger</keyword>
<dbReference type="PANTHER" id="PTHR46481:SF10">
    <property type="entry name" value="ZINC FINGER BED DOMAIN-CONTAINING PROTEIN 39"/>
    <property type="match status" value="1"/>
</dbReference>
<comment type="subunit">
    <text evidence="2">Homodimer.</text>
</comment>
<evidence type="ECO:0000256" key="6">
    <source>
        <dbReference type="ARBA" id="ARBA00023015"/>
    </source>
</evidence>
<evidence type="ECO:0000256" key="8">
    <source>
        <dbReference type="ARBA" id="ARBA00023163"/>
    </source>
</evidence>
<accession>A0AAE1ILD8</accession>
<keyword evidence="6" id="KW-0805">Transcription regulation</keyword>
<dbReference type="InterPro" id="IPR052035">
    <property type="entry name" value="ZnF_BED_domain_contain"/>
</dbReference>
<dbReference type="InterPro" id="IPR008906">
    <property type="entry name" value="HATC_C_dom"/>
</dbReference>
<sequence length="672" mass="76306">MPTVMEIDTLVSPIKTEKLDLEPETLPSKCRKKKSMVWEHFTVKAVGDGIARAFCKQCKKSFAYISGSKVSGTSHLKRHISLGICPASRQKTMQSPHLKKYSSVDTALPKKRVRATPWLGVIPFDQERCNNEVAKLIIALDHPLQIVEHKGFIDFVRTLQPQFSSLSSTDVHGDCISMYLSEKQNLLNLIRQIPGRVNLTLDLWTSNQTVAYAFLRGHFIDSDWNVHHPILNVIMVPFPDSDDSYNKVVVTCLTDWQLNGRVFTLALDQSLNENVMGNLRGLLSARNPVIFNGQLVSRNCFARVLGRLALDALWAMRETVRKIRESVKLVKISKSNEAEFNKLRQQLQVPSTKDLFIDNQTKWDTTYHMLVAACELKGVFVCFETPGHDHGMTLSMCEWNQVEILCTYLKQLYDAANLLTCQPYPTANLFFSVVSSLLVELTSAAFSEDPFLSNLIRPLLERFDQYWGESCLVMAAAAAMDPRYKMVFVESKFCQIFGETNAEPWIRVVQDGLREILNEYIVELLPLTTTDGDEGNEIMIKTEPFEEGSDGSIYIDTEGIEDFDIYISDISGNLIKSELDQYLEEPLLPREEELDILSWWRLNMSNYPTLSRVASDILSMPLSTLSADSVFNTEIGKMDSYRSSLSSMTIEALFCAKDWLHYQSLPLHVPMH</sequence>
<gene>
    <name evidence="12" type="ORF">QN277_011049</name>
</gene>
<evidence type="ECO:0000256" key="3">
    <source>
        <dbReference type="ARBA" id="ARBA00022723"/>
    </source>
</evidence>
<comment type="subcellular location">
    <subcellularLocation>
        <location evidence="1">Nucleus</location>
    </subcellularLocation>
</comment>
<dbReference type="GO" id="GO:0046983">
    <property type="term" value="F:protein dimerization activity"/>
    <property type="evidence" value="ECO:0007669"/>
    <property type="project" value="InterPro"/>
</dbReference>
<dbReference type="GO" id="GO:0009791">
    <property type="term" value="P:post-embryonic development"/>
    <property type="evidence" value="ECO:0007669"/>
    <property type="project" value="UniProtKB-ARBA"/>
</dbReference>
<keyword evidence="13" id="KW-1185">Reference proteome</keyword>
<dbReference type="InterPro" id="IPR025525">
    <property type="entry name" value="hAT-like_transposase_RNase-H"/>
</dbReference>
<keyword evidence="8" id="KW-0804">Transcription</keyword>
<dbReference type="PANTHER" id="PTHR46481">
    <property type="entry name" value="ZINC FINGER BED DOMAIN-CONTAINING PROTEIN 4"/>
    <property type="match status" value="1"/>
</dbReference>
<dbReference type="InterPro" id="IPR036236">
    <property type="entry name" value="Znf_C2H2_sf"/>
</dbReference>
<dbReference type="Pfam" id="PF14372">
    <property type="entry name" value="hAT-like_RNase-H"/>
    <property type="match status" value="1"/>
</dbReference>
<dbReference type="GO" id="GO:0005634">
    <property type="term" value="C:nucleus"/>
    <property type="evidence" value="ECO:0007669"/>
    <property type="project" value="UniProtKB-SubCell"/>
</dbReference>
<dbReference type="InterPro" id="IPR003656">
    <property type="entry name" value="Znf_BED"/>
</dbReference>
<evidence type="ECO:0000256" key="7">
    <source>
        <dbReference type="ARBA" id="ARBA00023125"/>
    </source>
</evidence>
<dbReference type="Pfam" id="PF05699">
    <property type="entry name" value="Dimer_Tnp_hAT"/>
    <property type="match status" value="1"/>
</dbReference>
<dbReference type="SUPFAM" id="SSF53098">
    <property type="entry name" value="Ribonuclease H-like"/>
    <property type="match status" value="1"/>
</dbReference>
<dbReference type="EMBL" id="JAWXYG010000019">
    <property type="protein sequence ID" value="KAK4252921.1"/>
    <property type="molecule type" value="Genomic_DNA"/>
</dbReference>
<evidence type="ECO:0000313" key="12">
    <source>
        <dbReference type="EMBL" id="KAK4252921.1"/>
    </source>
</evidence>
<evidence type="ECO:0000256" key="9">
    <source>
        <dbReference type="ARBA" id="ARBA00023242"/>
    </source>
</evidence>
<keyword evidence="7" id="KW-0238">DNA-binding</keyword>
<evidence type="ECO:0000256" key="1">
    <source>
        <dbReference type="ARBA" id="ARBA00004123"/>
    </source>
</evidence>
<evidence type="ECO:0000313" key="13">
    <source>
        <dbReference type="Proteomes" id="UP001293593"/>
    </source>
</evidence>
<dbReference type="InterPro" id="IPR012337">
    <property type="entry name" value="RNaseH-like_sf"/>
</dbReference>
<evidence type="ECO:0000256" key="2">
    <source>
        <dbReference type="ARBA" id="ARBA00011738"/>
    </source>
</evidence>
<dbReference type="GO" id="GO:0008270">
    <property type="term" value="F:zinc ion binding"/>
    <property type="evidence" value="ECO:0007669"/>
    <property type="project" value="UniProtKB-KW"/>
</dbReference>
<reference evidence="12" key="1">
    <citation type="submission" date="2023-10" db="EMBL/GenBank/DDBJ databases">
        <title>Chromosome-level genome of the transformable northern wattle, Acacia crassicarpa.</title>
        <authorList>
            <person name="Massaro I."/>
            <person name="Sinha N.R."/>
            <person name="Poethig S."/>
            <person name="Leichty A.R."/>
        </authorList>
    </citation>
    <scope>NUCLEOTIDE SEQUENCE</scope>
    <source>
        <strain evidence="12">Acra3RX</strain>
        <tissue evidence="12">Leaf</tissue>
    </source>
</reference>
<evidence type="ECO:0000256" key="4">
    <source>
        <dbReference type="ARBA" id="ARBA00022771"/>
    </source>
</evidence>
<evidence type="ECO:0000256" key="5">
    <source>
        <dbReference type="ARBA" id="ARBA00022833"/>
    </source>
</evidence>
<dbReference type="Proteomes" id="UP001293593">
    <property type="component" value="Unassembled WGS sequence"/>
</dbReference>
<evidence type="ECO:0000256" key="10">
    <source>
        <dbReference type="PROSITE-ProRule" id="PRU00027"/>
    </source>
</evidence>
<proteinExistence type="predicted"/>